<proteinExistence type="predicted"/>
<dbReference type="GO" id="GO:0043408">
    <property type="term" value="P:regulation of MAPK cascade"/>
    <property type="evidence" value="ECO:0007669"/>
    <property type="project" value="TreeGrafter"/>
</dbReference>
<dbReference type="Bgee" id="108715328">
    <property type="expression patterns" value="Expressed in brain and 14 other cell types or tissues"/>
</dbReference>
<sequence length="106" mass="12346">MRMGGIWAYANQYPVEHLIIEAQPPKLLSNRWSQRFVSFLESCLKKDPSERGSAEELLQHPFITQLPPKKMIRAEIDEHLRTLQNRPAKKGLKGVALWTQKQLRRA</sequence>
<dbReference type="GO" id="GO:0005737">
    <property type="term" value="C:cytoplasm"/>
    <property type="evidence" value="ECO:0007669"/>
    <property type="project" value="TreeGrafter"/>
</dbReference>
<keyword evidence="2" id="KW-0418">Kinase</keyword>
<dbReference type="GeneID" id="108715328"/>
<dbReference type="GO" id="GO:0004674">
    <property type="term" value="F:protein serine/threonine kinase activity"/>
    <property type="evidence" value="ECO:0007669"/>
    <property type="project" value="TreeGrafter"/>
</dbReference>
<dbReference type="Proteomes" id="UP000186698">
    <property type="component" value="Chromosome 4S"/>
</dbReference>
<reference evidence="2" key="1">
    <citation type="submission" date="2025-08" db="UniProtKB">
        <authorList>
            <consortium name="RefSeq"/>
        </authorList>
    </citation>
    <scope>IDENTIFICATION</scope>
    <source>
        <strain evidence="2">J_2021</strain>
        <tissue evidence="2">Erythrocytes</tissue>
    </source>
</reference>
<dbReference type="OMA" id="IWAYANQ"/>
<organism evidence="1 2">
    <name type="scientific">Xenopus laevis</name>
    <name type="common">African clawed frog</name>
    <dbReference type="NCBI Taxonomy" id="8355"/>
    <lineage>
        <taxon>Eukaryota</taxon>
        <taxon>Metazoa</taxon>
        <taxon>Chordata</taxon>
        <taxon>Craniata</taxon>
        <taxon>Vertebrata</taxon>
        <taxon>Euteleostomi</taxon>
        <taxon>Amphibia</taxon>
        <taxon>Batrachia</taxon>
        <taxon>Anura</taxon>
        <taxon>Pipoidea</taxon>
        <taxon>Pipidae</taxon>
        <taxon>Xenopodinae</taxon>
        <taxon>Xenopus</taxon>
        <taxon>Xenopus</taxon>
    </lineage>
</organism>
<evidence type="ECO:0000313" key="2">
    <source>
        <dbReference type="RefSeq" id="XP_041417004.1"/>
    </source>
</evidence>
<protein>
    <submittedName>
        <fullName evidence="2">Mitogen-activated protein kinase kinase 1 isoform X2</fullName>
    </submittedName>
</protein>
<gene>
    <name evidence="2" type="primary">LOC108715328</name>
</gene>
<evidence type="ECO:0000313" key="1">
    <source>
        <dbReference type="Proteomes" id="UP000186698"/>
    </source>
</evidence>
<dbReference type="GO" id="GO:0048812">
    <property type="term" value="P:neuron projection morphogenesis"/>
    <property type="evidence" value="ECO:0007669"/>
    <property type="project" value="TreeGrafter"/>
</dbReference>
<accession>A0A1L8GE81</accession>
<dbReference type="InterPro" id="IPR050285">
    <property type="entry name" value="STE20_Ser/Thr_kinase"/>
</dbReference>
<dbReference type="GO" id="GO:0000165">
    <property type="term" value="P:MAPK cascade"/>
    <property type="evidence" value="ECO:0007669"/>
    <property type="project" value="TreeGrafter"/>
</dbReference>
<keyword evidence="1" id="KW-1185">Reference proteome</keyword>
<dbReference type="AlphaFoldDB" id="A0A1L8GE81"/>
<dbReference type="Gene3D" id="1.10.510.10">
    <property type="entry name" value="Transferase(Phosphotransferase) domain 1"/>
    <property type="match status" value="1"/>
</dbReference>
<dbReference type="PANTHER" id="PTHR48015:SF41">
    <property type="entry name" value="TRAF2 AND NCK-INTERACTING PROTEIN KINASE"/>
    <property type="match status" value="1"/>
</dbReference>
<name>A0A1L8GE81_XENLA</name>
<dbReference type="PaxDb" id="8355-A0A1L8GE81"/>
<dbReference type="RefSeq" id="XP_041417004.1">
    <property type="nucleotide sequence ID" value="XM_041561070.1"/>
</dbReference>
<keyword evidence="2" id="KW-0808">Transferase</keyword>
<dbReference type="SUPFAM" id="SSF56112">
    <property type="entry name" value="Protein kinase-like (PK-like)"/>
    <property type="match status" value="1"/>
</dbReference>
<dbReference type="PANTHER" id="PTHR48015">
    <property type="entry name" value="SERINE/THREONINE-PROTEIN KINASE TAO"/>
    <property type="match status" value="1"/>
</dbReference>
<dbReference type="InterPro" id="IPR011009">
    <property type="entry name" value="Kinase-like_dom_sf"/>
</dbReference>